<feature type="transmembrane region" description="Helical" evidence="1">
    <location>
        <begin position="110"/>
        <end position="131"/>
    </location>
</feature>
<dbReference type="InterPro" id="IPR025495">
    <property type="entry name" value="DUF4386"/>
</dbReference>
<dbReference type="EMBL" id="CP030850">
    <property type="protein sequence ID" value="AXE17402.1"/>
    <property type="molecule type" value="Genomic_DNA"/>
</dbReference>
<evidence type="ECO:0000256" key="1">
    <source>
        <dbReference type="SAM" id="Phobius"/>
    </source>
</evidence>
<keyword evidence="1" id="KW-0812">Transmembrane</keyword>
<dbReference type="KEGG" id="run:DR864_06485"/>
<dbReference type="Proteomes" id="UP000251993">
    <property type="component" value="Chromosome"/>
</dbReference>
<proteinExistence type="predicted"/>
<keyword evidence="1" id="KW-0472">Membrane</keyword>
<evidence type="ECO:0000313" key="2">
    <source>
        <dbReference type="EMBL" id="AXE17402.1"/>
    </source>
</evidence>
<dbReference type="AlphaFoldDB" id="A0A344TFI1"/>
<name>A0A344TFI1_9BACT</name>
<keyword evidence="1" id="KW-1133">Transmembrane helix</keyword>
<protein>
    <submittedName>
        <fullName evidence="2">DUF4386 domain-containing protein</fullName>
    </submittedName>
</protein>
<dbReference type="Pfam" id="PF14329">
    <property type="entry name" value="DUF4386"/>
    <property type="match status" value="1"/>
</dbReference>
<dbReference type="OrthoDB" id="7060422at2"/>
<gene>
    <name evidence="2" type="ORF">DR864_06485</name>
</gene>
<reference evidence="2 3" key="1">
    <citation type="submission" date="2018-07" db="EMBL/GenBank/DDBJ databases">
        <title>Genome sequencing of Runella.</title>
        <authorList>
            <person name="Baek M.-G."/>
            <person name="Yi H."/>
        </authorList>
    </citation>
    <scope>NUCLEOTIDE SEQUENCE [LARGE SCALE GENOMIC DNA]</scope>
    <source>
        <strain evidence="2 3">HYN0085</strain>
    </source>
</reference>
<organism evidence="2 3">
    <name type="scientific">Runella rosea</name>
    <dbReference type="NCBI Taxonomy" id="2259595"/>
    <lineage>
        <taxon>Bacteria</taxon>
        <taxon>Pseudomonadati</taxon>
        <taxon>Bacteroidota</taxon>
        <taxon>Cytophagia</taxon>
        <taxon>Cytophagales</taxon>
        <taxon>Spirosomataceae</taxon>
        <taxon>Runella</taxon>
    </lineage>
</organism>
<sequence length="241" mass="26306">MGAVILGHHSQKSKEMDTKMHQTSPKMALMAGFSLIAMALIAGFAYGYGFENIYVANDGPATLKNLNESTALFRWVLFSFVIILMLDVVVAWALYLFFKQVNESLSLLSAWLRLVYAALLGVALLNLVGILPEVMGQPQSVSLTMTSFRAFLAMWSLGLIVFGGHLFLLGYLMLRSGFISKILGILMLVASVCYLFANVAQLLLPNYEHYKATVDAVLSAPMALGELGLAGWLVWKGGRGS</sequence>
<feature type="transmembrane region" description="Helical" evidence="1">
    <location>
        <begin position="185"/>
        <end position="204"/>
    </location>
</feature>
<keyword evidence="3" id="KW-1185">Reference proteome</keyword>
<feature type="transmembrane region" description="Helical" evidence="1">
    <location>
        <begin position="72"/>
        <end position="98"/>
    </location>
</feature>
<evidence type="ECO:0000313" key="3">
    <source>
        <dbReference type="Proteomes" id="UP000251993"/>
    </source>
</evidence>
<feature type="transmembrane region" description="Helical" evidence="1">
    <location>
        <begin position="216"/>
        <end position="235"/>
    </location>
</feature>
<accession>A0A344TFI1</accession>
<feature type="transmembrane region" description="Helical" evidence="1">
    <location>
        <begin position="28"/>
        <end position="48"/>
    </location>
</feature>
<feature type="transmembrane region" description="Helical" evidence="1">
    <location>
        <begin position="151"/>
        <end position="173"/>
    </location>
</feature>